<dbReference type="PANTHER" id="PTHR22946">
    <property type="entry name" value="DIENELACTONE HYDROLASE DOMAIN-CONTAINING PROTEIN-RELATED"/>
    <property type="match status" value="1"/>
</dbReference>
<dbReference type="PANTHER" id="PTHR22946:SF9">
    <property type="entry name" value="POLYKETIDE TRANSFERASE AF380"/>
    <property type="match status" value="1"/>
</dbReference>
<evidence type="ECO:0000256" key="1">
    <source>
        <dbReference type="ARBA" id="ARBA00008645"/>
    </source>
</evidence>
<dbReference type="EMBL" id="JAAKZV010000012">
    <property type="protein sequence ID" value="NGN63316.1"/>
    <property type="molecule type" value="Genomic_DNA"/>
</dbReference>
<dbReference type="RefSeq" id="WP_165232443.1">
    <property type="nucleotide sequence ID" value="NZ_JAAKZV010000012.1"/>
</dbReference>
<gene>
    <name evidence="5" type="ORF">G5C51_05265</name>
</gene>
<comment type="caution">
    <text evidence="5">The sequence shown here is derived from an EMBL/GenBank/DDBJ whole genome shotgun (WGS) entry which is preliminary data.</text>
</comment>
<dbReference type="InterPro" id="IPR041127">
    <property type="entry name" value="PET_hydrolase/cutinase-like"/>
</dbReference>
<evidence type="ECO:0000313" key="6">
    <source>
        <dbReference type="Proteomes" id="UP000481583"/>
    </source>
</evidence>
<reference evidence="5 6" key="1">
    <citation type="submission" date="2020-02" db="EMBL/GenBank/DDBJ databases">
        <title>Whole-genome analyses of novel actinobacteria.</title>
        <authorList>
            <person name="Sahin N."/>
        </authorList>
    </citation>
    <scope>NUCLEOTIDE SEQUENCE [LARGE SCALE GENOMIC DNA]</scope>
    <source>
        <strain evidence="5 6">A7024</strain>
    </source>
</reference>
<dbReference type="SUPFAM" id="SSF53474">
    <property type="entry name" value="alpha/beta-Hydrolases"/>
    <property type="match status" value="1"/>
</dbReference>
<comment type="similarity">
    <text evidence="1">Belongs to the AB hydrolase superfamily.</text>
</comment>
<evidence type="ECO:0000313" key="5">
    <source>
        <dbReference type="EMBL" id="NGN63316.1"/>
    </source>
</evidence>
<feature type="domain" description="PET hydrolase/cutinase-like" evidence="4">
    <location>
        <begin position="37"/>
        <end position="292"/>
    </location>
</feature>
<sequence>MPRPTHRRRLLTRAGSALAAGGVLAALLIGQPTAGAAEDNPHERGPAPTQQSIEAEKGPFEVDKVTVPGGDGFAGGTIYFPKDTSKGKFGGVAISPGFMSFEAMVSWYGPRLASQGFVVFTIGTFTPMDIPSSRADQLLASLKFLVEKSPAKDRVDGTRLALMGHSMGGGGTLHAAARTPGLQAAIPLTPWELTSDFSKVQVPTLVFTGQADFVAPASMGKSFYQSIPDSTEKGYVELAGGSHFDPLFPNVTYAKYSISWLKRFVDNDTRYDQFLCPVPKDPKLSAIEETCPLG</sequence>
<feature type="signal peptide" evidence="3">
    <location>
        <begin position="1"/>
        <end position="25"/>
    </location>
</feature>
<dbReference type="PROSITE" id="PS51318">
    <property type="entry name" value="TAT"/>
    <property type="match status" value="1"/>
</dbReference>
<keyword evidence="6" id="KW-1185">Reference proteome</keyword>
<dbReference type="AlphaFoldDB" id="A0A6G4TV47"/>
<dbReference type="GO" id="GO:0052689">
    <property type="term" value="F:carboxylic ester hydrolase activity"/>
    <property type="evidence" value="ECO:0007669"/>
    <property type="project" value="UniProtKB-ARBA"/>
</dbReference>
<dbReference type="Pfam" id="PF12740">
    <property type="entry name" value="PETase"/>
    <property type="match status" value="1"/>
</dbReference>
<dbReference type="Gene3D" id="3.40.50.1820">
    <property type="entry name" value="alpha/beta hydrolase"/>
    <property type="match status" value="1"/>
</dbReference>
<evidence type="ECO:0000256" key="3">
    <source>
        <dbReference type="SAM" id="SignalP"/>
    </source>
</evidence>
<evidence type="ECO:0000259" key="4">
    <source>
        <dbReference type="Pfam" id="PF12740"/>
    </source>
</evidence>
<evidence type="ECO:0000256" key="2">
    <source>
        <dbReference type="ARBA" id="ARBA00022801"/>
    </source>
</evidence>
<accession>A0A6G4TV47</accession>
<dbReference type="InterPro" id="IPR050261">
    <property type="entry name" value="FrsA_esterase"/>
</dbReference>
<protein>
    <submittedName>
        <fullName evidence="5">Alpha/beta hydrolase</fullName>
    </submittedName>
</protein>
<dbReference type="Proteomes" id="UP000481583">
    <property type="component" value="Unassembled WGS sequence"/>
</dbReference>
<feature type="chain" id="PRO_5039267133" evidence="3">
    <location>
        <begin position="26"/>
        <end position="294"/>
    </location>
</feature>
<keyword evidence="2 5" id="KW-0378">Hydrolase</keyword>
<keyword evidence="3" id="KW-0732">Signal</keyword>
<dbReference type="InterPro" id="IPR029058">
    <property type="entry name" value="AB_hydrolase_fold"/>
</dbReference>
<dbReference type="InterPro" id="IPR006311">
    <property type="entry name" value="TAT_signal"/>
</dbReference>
<proteinExistence type="inferred from homology"/>
<organism evidence="5 6">
    <name type="scientific">Streptomyces coryli</name>
    <dbReference type="NCBI Taxonomy" id="1128680"/>
    <lineage>
        <taxon>Bacteria</taxon>
        <taxon>Bacillati</taxon>
        <taxon>Actinomycetota</taxon>
        <taxon>Actinomycetes</taxon>
        <taxon>Kitasatosporales</taxon>
        <taxon>Streptomycetaceae</taxon>
        <taxon>Streptomyces</taxon>
    </lineage>
</organism>
<name>A0A6G4TV47_9ACTN</name>